<accession>A0A2P2KLN1</accession>
<evidence type="ECO:0000256" key="1">
    <source>
        <dbReference type="SAM" id="Phobius"/>
    </source>
</evidence>
<dbReference type="EMBL" id="GGEC01026129">
    <property type="protein sequence ID" value="MBX06613.1"/>
    <property type="molecule type" value="Transcribed_RNA"/>
</dbReference>
<evidence type="ECO:0000313" key="2">
    <source>
        <dbReference type="EMBL" id="MBX06613.1"/>
    </source>
</evidence>
<organism evidence="2">
    <name type="scientific">Rhizophora mucronata</name>
    <name type="common">Asiatic mangrove</name>
    <dbReference type="NCBI Taxonomy" id="61149"/>
    <lineage>
        <taxon>Eukaryota</taxon>
        <taxon>Viridiplantae</taxon>
        <taxon>Streptophyta</taxon>
        <taxon>Embryophyta</taxon>
        <taxon>Tracheophyta</taxon>
        <taxon>Spermatophyta</taxon>
        <taxon>Magnoliopsida</taxon>
        <taxon>eudicotyledons</taxon>
        <taxon>Gunneridae</taxon>
        <taxon>Pentapetalae</taxon>
        <taxon>rosids</taxon>
        <taxon>fabids</taxon>
        <taxon>Malpighiales</taxon>
        <taxon>Rhizophoraceae</taxon>
        <taxon>Rhizophora</taxon>
    </lineage>
</organism>
<dbReference type="AlphaFoldDB" id="A0A2P2KLN1"/>
<keyword evidence="1" id="KW-0812">Transmembrane</keyword>
<proteinExistence type="predicted"/>
<name>A0A2P2KLN1_RHIMU</name>
<feature type="transmembrane region" description="Helical" evidence="1">
    <location>
        <begin position="52"/>
        <end position="74"/>
    </location>
</feature>
<reference evidence="2" key="1">
    <citation type="submission" date="2018-02" db="EMBL/GenBank/DDBJ databases">
        <title>Rhizophora mucronata_Transcriptome.</title>
        <authorList>
            <person name="Meera S.P."/>
            <person name="Sreeshan A."/>
            <person name="Augustine A."/>
        </authorList>
    </citation>
    <scope>NUCLEOTIDE SEQUENCE</scope>
    <source>
        <tissue evidence="2">Leaf</tissue>
    </source>
</reference>
<keyword evidence="1" id="KW-1133">Transmembrane helix</keyword>
<sequence>MPTVPLLENTQESCRVLLDSYLCLQKTLPDTLKFDLCPNQIAWERMPFLKNITGFLMAMAAVILSLSLVANASIRTPSL</sequence>
<protein>
    <submittedName>
        <fullName evidence="2">Thioredoxin-like 4ic</fullName>
    </submittedName>
</protein>
<keyword evidence="1" id="KW-0472">Membrane</keyword>